<sequence>MRTKTILSKWWTTTSKRLSGRVKRLRGGGVDVGRGADDDKSADVPIDIDKEAERDRGVLRMEKREVAGIGTSRKRNASSQGPSATMATKKFRQSRMEDAFDPKWQLDFDTYFLQWFHITGIPFYAARRPEYNTFRQHLTTCPPRVHPSLRNYRLLCGEGIVEMHRGVAEMLAGLRRDVVATGKSISADQIVNFLAGGSSGVPSEDSPEGRG</sequence>
<gene>
    <name evidence="2" type="ORF">CBR_g34225</name>
</gene>
<dbReference type="AlphaFoldDB" id="A0A388LIK3"/>
<feature type="region of interest" description="Disordered" evidence="1">
    <location>
        <begin position="70"/>
        <end position="89"/>
    </location>
</feature>
<accession>A0A388LIK3</accession>
<proteinExistence type="predicted"/>
<keyword evidence="3" id="KW-1185">Reference proteome</keyword>
<evidence type="ECO:0000256" key="1">
    <source>
        <dbReference type="SAM" id="MobiDB-lite"/>
    </source>
</evidence>
<dbReference type="Gramene" id="GBG82042">
    <property type="protein sequence ID" value="GBG82042"/>
    <property type="gene ID" value="CBR_g34225"/>
</dbReference>
<evidence type="ECO:0000313" key="3">
    <source>
        <dbReference type="Proteomes" id="UP000265515"/>
    </source>
</evidence>
<dbReference type="EMBL" id="BFEA01000394">
    <property type="protein sequence ID" value="GBG82042.1"/>
    <property type="molecule type" value="Genomic_DNA"/>
</dbReference>
<feature type="compositionally biased region" description="Polar residues" evidence="1">
    <location>
        <begin position="77"/>
        <end position="86"/>
    </location>
</feature>
<dbReference type="Proteomes" id="UP000265515">
    <property type="component" value="Unassembled WGS sequence"/>
</dbReference>
<protein>
    <submittedName>
        <fullName evidence="2">Uncharacterized protein</fullName>
    </submittedName>
</protein>
<organism evidence="2 3">
    <name type="scientific">Chara braunii</name>
    <name type="common">Braun's stonewort</name>
    <dbReference type="NCBI Taxonomy" id="69332"/>
    <lineage>
        <taxon>Eukaryota</taxon>
        <taxon>Viridiplantae</taxon>
        <taxon>Streptophyta</taxon>
        <taxon>Charophyceae</taxon>
        <taxon>Charales</taxon>
        <taxon>Characeae</taxon>
        <taxon>Chara</taxon>
    </lineage>
</organism>
<name>A0A388LIK3_CHABU</name>
<evidence type="ECO:0000313" key="2">
    <source>
        <dbReference type="EMBL" id="GBG82042.1"/>
    </source>
</evidence>
<comment type="caution">
    <text evidence="2">The sequence shown here is derived from an EMBL/GenBank/DDBJ whole genome shotgun (WGS) entry which is preliminary data.</text>
</comment>
<reference evidence="2 3" key="1">
    <citation type="journal article" date="2018" name="Cell">
        <title>The Chara Genome: Secondary Complexity and Implications for Plant Terrestrialization.</title>
        <authorList>
            <person name="Nishiyama T."/>
            <person name="Sakayama H."/>
            <person name="Vries J.D."/>
            <person name="Buschmann H."/>
            <person name="Saint-Marcoux D."/>
            <person name="Ullrich K.K."/>
            <person name="Haas F.B."/>
            <person name="Vanderstraeten L."/>
            <person name="Becker D."/>
            <person name="Lang D."/>
            <person name="Vosolsobe S."/>
            <person name="Rombauts S."/>
            <person name="Wilhelmsson P.K.I."/>
            <person name="Janitza P."/>
            <person name="Kern R."/>
            <person name="Heyl A."/>
            <person name="Rumpler F."/>
            <person name="Villalobos L.I.A.C."/>
            <person name="Clay J.M."/>
            <person name="Skokan R."/>
            <person name="Toyoda A."/>
            <person name="Suzuki Y."/>
            <person name="Kagoshima H."/>
            <person name="Schijlen E."/>
            <person name="Tajeshwar N."/>
            <person name="Catarino B."/>
            <person name="Hetherington A.J."/>
            <person name="Saltykova A."/>
            <person name="Bonnot C."/>
            <person name="Breuninger H."/>
            <person name="Symeonidi A."/>
            <person name="Radhakrishnan G.V."/>
            <person name="Van Nieuwerburgh F."/>
            <person name="Deforce D."/>
            <person name="Chang C."/>
            <person name="Karol K.G."/>
            <person name="Hedrich R."/>
            <person name="Ulvskov P."/>
            <person name="Glockner G."/>
            <person name="Delwiche C.F."/>
            <person name="Petrasek J."/>
            <person name="Van de Peer Y."/>
            <person name="Friml J."/>
            <person name="Beilby M."/>
            <person name="Dolan L."/>
            <person name="Kohara Y."/>
            <person name="Sugano S."/>
            <person name="Fujiyama A."/>
            <person name="Delaux P.-M."/>
            <person name="Quint M."/>
            <person name="TheiBen G."/>
            <person name="Hagemann M."/>
            <person name="Harholt J."/>
            <person name="Dunand C."/>
            <person name="Zachgo S."/>
            <person name="Langdale J."/>
            <person name="Maumus F."/>
            <person name="Straeten D.V.D."/>
            <person name="Gould S.B."/>
            <person name="Rensing S.A."/>
        </authorList>
    </citation>
    <scope>NUCLEOTIDE SEQUENCE [LARGE SCALE GENOMIC DNA]</scope>
    <source>
        <strain evidence="2 3">S276</strain>
    </source>
</reference>